<dbReference type="Gene3D" id="2.30.130.40">
    <property type="entry name" value="LON domain-like"/>
    <property type="match status" value="1"/>
</dbReference>
<organism evidence="2 4">
    <name type="scientific">Photobacterium angustum</name>
    <dbReference type="NCBI Taxonomy" id="661"/>
    <lineage>
        <taxon>Bacteria</taxon>
        <taxon>Pseudomonadati</taxon>
        <taxon>Pseudomonadota</taxon>
        <taxon>Gammaproteobacteria</taxon>
        <taxon>Vibrionales</taxon>
        <taxon>Vibrionaceae</taxon>
        <taxon>Photobacterium</taxon>
    </lineage>
</organism>
<keyword evidence="5" id="KW-1185">Reference proteome</keyword>
<name>A0A2S7VZA1_PHOAN</name>
<dbReference type="OrthoDB" id="8558970at2"/>
<dbReference type="RefSeq" id="WP_005367267.1">
    <property type="nucleotide sequence ID" value="NZ_JAKJTG010000009.1"/>
</dbReference>
<dbReference type="GO" id="GO:0006508">
    <property type="term" value="P:proteolysis"/>
    <property type="evidence" value="ECO:0007669"/>
    <property type="project" value="UniProtKB-KW"/>
</dbReference>
<dbReference type="InterPro" id="IPR003111">
    <property type="entry name" value="Lon_prtase_N"/>
</dbReference>
<evidence type="ECO:0000313" key="2">
    <source>
        <dbReference type="EMBL" id="PQJ67158.1"/>
    </source>
</evidence>
<keyword evidence="2" id="KW-0645">Protease</keyword>
<dbReference type="SUPFAM" id="SSF88697">
    <property type="entry name" value="PUA domain-like"/>
    <property type="match status" value="1"/>
</dbReference>
<dbReference type="GO" id="GO:0008233">
    <property type="term" value="F:peptidase activity"/>
    <property type="evidence" value="ECO:0007669"/>
    <property type="project" value="UniProtKB-KW"/>
</dbReference>
<evidence type="ECO:0000259" key="1">
    <source>
        <dbReference type="SMART" id="SM00464"/>
    </source>
</evidence>
<dbReference type="EMBL" id="PYOU01000002">
    <property type="protein sequence ID" value="PSX12403.1"/>
    <property type="molecule type" value="Genomic_DNA"/>
</dbReference>
<evidence type="ECO:0000313" key="4">
    <source>
        <dbReference type="Proteomes" id="UP000238730"/>
    </source>
</evidence>
<comment type="caution">
    <text evidence="2">The sequence shown here is derived from an EMBL/GenBank/DDBJ whole genome shotgun (WGS) entry which is preliminary data.</text>
</comment>
<feature type="domain" description="Lon N-terminal" evidence="1">
    <location>
        <begin position="2"/>
        <end position="182"/>
    </location>
</feature>
<reference evidence="3 5" key="2">
    <citation type="submission" date="2018-01" db="EMBL/GenBank/DDBJ databases">
        <title>Whole genome sequencing of Histamine producing bacteria.</title>
        <authorList>
            <person name="Butler K."/>
        </authorList>
    </citation>
    <scope>NUCLEOTIDE SEQUENCE [LARGE SCALE GENOMIC DNA]</scope>
    <source>
        <strain evidence="3 5">A6-1</strain>
    </source>
</reference>
<protein>
    <submittedName>
        <fullName evidence="2">ATP-dependent protease</fullName>
    </submittedName>
</protein>
<dbReference type="AlphaFoldDB" id="A0A2S7VZA1"/>
<keyword evidence="2" id="KW-0378">Hydrolase</keyword>
<evidence type="ECO:0000313" key="5">
    <source>
        <dbReference type="Proteomes" id="UP000240989"/>
    </source>
</evidence>
<proteinExistence type="predicted"/>
<dbReference type="Gene3D" id="1.10.4060.10">
    <property type="entry name" value="BPP1347 like domain"/>
    <property type="match status" value="1"/>
</dbReference>
<gene>
    <name evidence="2" type="ORF">BTO08_06965</name>
    <name evidence="3" type="ORF">C0W27_04245</name>
</gene>
<dbReference type="Pfam" id="PF02190">
    <property type="entry name" value="LON_substr_bdg"/>
    <property type="match status" value="1"/>
</dbReference>
<dbReference type="SMART" id="SM00464">
    <property type="entry name" value="LON"/>
    <property type="match status" value="1"/>
</dbReference>
<accession>A0A2S7VZA1</accession>
<dbReference type="InterPro" id="IPR046336">
    <property type="entry name" value="Lon_prtase_N_sf"/>
</dbReference>
<dbReference type="InterPro" id="IPR015947">
    <property type="entry name" value="PUA-like_sf"/>
</dbReference>
<evidence type="ECO:0000313" key="3">
    <source>
        <dbReference type="EMBL" id="PSX12403.1"/>
    </source>
</evidence>
<dbReference type="Proteomes" id="UP000240989">
    <property type="component" value="Unassembled WGS sequence"/>
</dbReference>
<reference evidence="2 4" key="1">
    <citation type="submission" date="2016-12" db="EMBL/GenBank/DDBJ databases">
        <title>Diversity of luminous bacteria.</title>
        <authorList>
            <person name="Yoshizawa S."/>
            <person name="Kogure K."/>
        </authorList>
    </citation>
    <scope>NUCLEOTIDE SEQUENCE [LARGE SCALE GENOMIC DNA]</scope>
    <source>
        <strain evidence="2 4">LC1-200</strain>
    </source>
</reference>
<dbReference type="Proteomes" id="UP000238730">
    <property type="component" value="Unassembled WGS sequence"/>
</dbReference>
<dbReference type="EMBL" id="MSCJ01000001">
    <property type="protein sequence ID" value="PQJ67158.1"/>
    <property type="molecule type" value="Genomic_DNA"/>
</dbReference>
<sequence>MQIPLFPLDVYLLPGGVSKLRIFEPRYIKLVKIAATNKYGFGLCMSIDNTICHFGTRVVITDFDSLPDGVLSITIQAVELFLIDDHWRDEDGLYLGRISSVPNWQSTDINYTDVEIANSLKVLFQEHPDHASYYPTPNFEDMTWVCQRWLEILPLEVNQKQWFMSRNDHTAALSFLHTVIDDNLQKNDP</sequence>